<name>A0A482WAI2_ASBVE</name>
<evidence type="ECO:0000256" key="3">
    <source>
        <dbReference type="ARBA" id="ARBA00023242"/>
    </source>
</evidence>
<dbReference type="InterPro" id="IPR016024">
    <property type="entry name" value="ARM-type_fold"/>
</dbReference>
<evidence type="ECO:0000259" key="4">
    <source>
        <dbReference type="Pfam" id="PF08167"/>
    </source>
</evidence>
<sequence length="319" mass="36344">MPLTLNQLKLMILSPNSDSLESTVHMLRGNIHDKENEKNIILVINSLLSNSKTRGTGLELINELIPYCSVEVLIENIMFWSSNCVVHLNTQDSLKEIKLRTIEKIIGNMAEVESFNKKFIQEYLFDTVKACLTYHCNTEKSACLKCLSQCMKIYPSWFGNHSEKIESFLIKLLEDTNGEVKDAALVFHLFNQMVSNNTGSAGVDGIHHINNFRNRFQKLCATVHALYNTFFENIREINNSERVDAEVFTFSYSQPNSDSHRFLEATAFRIINCLLFIKTMIANHSSLLPFSHALSKIILNTLKRTNSCSCFVNDSNSVK</sequence>
<accession>A0A482WAI2</accession>
<feature type="domain" description="Pre-rRNA-processing protein RIX1 N-terminal" evidence="4">
    <location>
        <begin position="33"/>
        <end position="177"/>
    </location>
</feature>
<evidence type="ECO:0000256" key="2">
    <source>
        <dbReference type="ARBA" id="ARBA00010511"/>
    </source>
</evidence>
<dbReference type="Proteomes" id="UP000292052">
    <property type="component" value="Unassembled WGS sequence"/>
</dbReference>
<keyword evidence="3" id="KW-0539">Nucleus</keyword>
<gene>
    <name evidence="5" type="ORF">BDFB_007091</name>
</gene>
<dbReference type="GO" id="GO:0006364">
    <property type="term" value="P:rRNA processing"/>
    <property type="evidence" value="ECO:0007669"/>
    <property type="project" value="TreeGrafter"/>
</dbReference>
<organism evidence="5 6">
    <name type="scientific">Asbolus verrucosus</name>
    <name type="common">Desert ironclad beetle</name>
    <dbReference type="NCBI Taxonomy" id="1661398"/>
    <lineage>
        <taxon>Eukaryota</taxon>
        <taxon>Metazoa</taxon>
        <taxon>Ecdysozoa</taxon>
        <taxon>Arthropoda</taxon>
        <taxon>Hexapoda</taxon>
        <taxon>Insecta</taxon>
        <taxon>Pterygota</taxon>
        <taxon>Neoptera</taxon>
        <taxon>Endopterygota</taxon>
        <taxon>Coleoptera</taxon>
        <taxon>Polyphaga</taxon>
        <taxon>Cucujiformia</taxon>
        <taxon>Tenebrionidae</taxon>
        <taxon>Pimeliinae</taxon>
        <taxon>Asbolus</taxon>
    </lineage>
</organism>
<dbReference type="SUPFAM" id="SSF48371">
    <property type="entry name" value="ARM repeat"/>
    <property type="match status" value="1"/>
</dbReference>
<proteinExistence type="inferred from homology"/>
<dbReference type="InterPro" id="IPR012583">
    <property type="entry name" value="RIX1_N"/>
</dbReference>
<evidence type="ECO:0000313" key="5">
    <source>
        <dbReference type="EMBL" id="RZC41669.1"/>
    </source>
</evidence>
<dbReference type="OrthoDB" id="20900at2759"/>
<dbReference type="Pfam" id="PF08167">
    <property type="entry name" value="RIX1"/>
    <property type="match status" value="1"/>
</dbReference>
<evidence type="ECO:0000313" key="6">
    <source>
        <dbReference type="Proteomes" id="UP000292052"/>
    </source>
</evidence>
<comment type="similarity">
    <text evidence="2">Belongs to the RIX1/PELP1 family.</text>
</comment>
<keyword evidence="6" id="KW-1185">Reference proteome</keyword>
<protein>
    <submittedName>
        <fullName evidence="5">Proline-, glutamic acid-and leucine-rich protein 1-like</fullName>
    </submittedName>
</protein>
<dbReference type="Gene3D" id="1.25.10.10">
    <property type="entry name" value="Leucine-rich Repeat Variant"/>
    <property type="match status" value="1"/>
</dbReference>
<evidence type="ECO:0000256" key="1">
    <source>
        <dbReference type="ARBA" id="ARBA00004123"/>
    </source>
</evidence>
<dbReference type="GO" id="GO:0005634">
    <property type="term" value="C:nucleus"/>
    <property type="evidence" value="ECO:0007669"/>
    <property type="project" value="UniProtKB-SubCell"/>
</dbReference>
<dbReference type="InterPro" id="IPR011989">
    <property type="entry name" value="ARM-like"/>
</dbReference>
<comment type="caution">
    <text evidence="5">The sequence shown here is derived from an EMBL/GenBank/DDBJ whole genome shotgun (WGS) entry which is preliminary data.</text>
</comment>
<dbReference type="AlphaFoldDB" id="A0A482WAI2"/>
<dbReference type="EMBL" id="QDEB01015145">
    <property type="protein sequence ID" value="RZC41669.1"/>
    <property type="molecule type" value="Genomic_DNA"/>
</dbReference>
<dbReference type="STRING" id="1661398.A0A482WAI2"/>
<reference evidence="5 6" key="1">
    <citation type="submission" date="2017-03" db="EMBL/GenBank/DDBJ databases">
        <title>Genome of the blue death feigning beetle - Asbolus verrucosus.</title>
        <authorList>
            <person name="Rider S.D."/>
        </authorList>
    </citation>
    <scope>NUCLEOTIDE SEQUENCE [LARGE SCALE GENOMIC DNA]</scope>
    <source>
        <strain evidence="5">Butters</strain>
        <tissue evidence="5">Head and leg muscle</tissue>
    </source>
</reference>
<comment type="subcellular location">
    <subcellularLocation>
        <location evidence="1">Nucleus</location>
    </subcellularLocation>
</comment>
<dbReference type="PANTHER" id="PTHR34105">
    <property type="entry name" value="PROLINE-, GLUTAMIC ACID- AND LEUCINE-RICH PROTEIN 1"/>
    <property type="match status" value="1"/>
</dbReference>
<dbReference type="PANTHER" id="PTHR34105:SF1">
    <property type="entry name" value="PROLINE-, GLUTAMIC ACID- AND LEUCINE-RICH PROTEIN 1"/>
    <property type="match status" value="1"/>
</dbReference>